<reference evidence="7 10" key="2">
    <citation type="submission" date="2016-08" db="EMBL/GenBank/DDBJ databases">
        <authorList>
            <person name="Seilhamer J.J."/>
        </authorList>
    </citation>
    <scope>NUCLEOTIDE SEQUENCE [LARGE SCALE GENOMIC DNA]</scope>
    <source>
        <strain evidence="7 10">SDA_GO95</strain>
    </source>
</reference>
<dbReference type="KEGG" id="bmyo:BG05_2334"/>
<evidence type="ECO:0000313" key="10">
    <source>
        <dbReference type="Proteomes" id="UP000195696"/>
    </source>
</evidence>
<reference evidence="4 9" key="4">
    <citation type="submission" date="2016-12" db="EMBL/GenBank/DDBJ databases">
        <title>Genome Sequences of Twelve Sporeforming Bacillus Species Isolated from Foods.</title>
        <authorList>
            <person name="De Jong A."/>
            <person name="Holsappel S."/>
            <person name="Kuipers O.P."/>
        </authorList>
    </citation>
    <scope>NUCLEOTIDE SEQUENCE [LARGE SCALE GENOMIC DNA]</scope>
    <source>
        <strain evidence="4 9">S3E15</strain>
    </source>
</reference>
<dbReference type="PANTHER" id="PTHR30461:SF26">
    <property type="entry name" value="RESOLVASE HOMOLOG YNEB"/>
    <property type="match status" value="1"/>
</dbReference>
<dbReference type="GO" id="GO:0003677">
    <property type="term" value="F:DNA binding"/>
    <property type="evidence" value="ECO:0007669"/>
    <property type="project" value="InterPro"/>
</dbReference>
<dbReference type="EMBL" id="AHEV01000011">
    <property type="protein sequence ID" value="EJR42478.1"/>
    <property type="molecule type" value="Genomic_DNA"/>
</dbReference>
<sequence length="218" mass="25346">MNAIIYARVSTTKEEQETSLLRQKDELLHLAERYQMDVTKVIEEQASGYTIERDGILEVLDTIRDEQVDVLLIQDETRLGRGNAKIALMHCLHKEGIKVYTHTHSGELQLSDSDSMVLNIIGIVEEYQRKIHNLKIKRGMQRAVEKGFRPENNLKNRHLSVGREKKEVPIEEIVRLRRNELTFEEIAATLRGFGHDVSKATVHRRYVEYTKQLLDKED</sequence>
<dbReference type="Proteomes" id="UP000195696">
    <property type="component" value="Unassembled WGS sequence"/>
</dbReference>
<evidence type="ECO:0000313" key="7">
    <source>
        <dbReference type="EMBL" id="SCB69539.1"/>
    </source>
</evidence>
<dbReference type="InterPro" id="IPR036162">
    <property type="entry name" value="Resolvase-like_N_sf"/>
</dbReference>
<dbReference type="EMBL" id="CP065877">
    <property type="protein sequence ID" value="QQA14378.1"/>
    <property type="molecule type" value="Genomic_DNA"/>
</dbReference>
<comment type="similarity">
    <text evidence="1">Belongs to the site-specific recombinase resolvase family.</text>
</comment>
<dbReference type="Proteomes" id="UP000236165">
    <property type="component" value="Unassembled WGS sequence"/>
</dbReference>
<dbReference type="SUPFAM" id="SSF53041">
    <property type="entry name" value="Resolvase-like"/>
    <property type="match status" value="1"/>
</dbReference>
<gene>
    <name evidence="5" type="ORF">BACWE_47350</name>
    <name evidence="7" type="ORF">BWGO95_03701</name>
    <name evidence="6" type="ORF">I6G81_18450</name>
    <name evidence="3" type="ORF">III_01830</name>
    <name evidence="4" type="ORF">S3E15_04911</name>
</gene>
<dbReference type="PANTHER" id="PTHR30461">
    <property type="entry name" value="DNA-INVERTASE FROM LAMBDOID PROPHAGE"/>
    <property type="match status" value="1"/>
</dbReference>
<dbReference type="Proteomes" id="UP000194131">
    <property type="component" value="Unassembled WGS sequence"/>
</dbReference>
<evidence type="ECO:0000313" key="6">
    <source>
        <dbReference type="EMBL" id="QQA14378.1"/>
    </source>
</evidence>
<dbReference type="FunFam" id="3.40.50.1390:FF:000004">
    <property type="entry name" value="Resolvase YneB"/>
    <property type="match status" value="1"/>
</dbReference>
<evidence type="ECO:0000313" key="8">
    <source>
        <dbReference type="Proteomes" id="UP000006976"/>
    </source>
</evidence>
<evidence type="ECO:0000313" key="12">
    <source>
        <dbReference type="Proteomes" id="UP000596196"/>
    </source>
</evidence>
<evidence type="ECO:0000313" key="3">
    <source>
        <dbReference type="EMBL" id="EJR42478.1"/>
    </source>
</evidence>
<evidence type="ECO:0000313" key="11">
    <source>
        <dbReference type="Proteomes" id="UP000236165"/>
    </source>
</evidence>
<dbReference type="SMART" id="SM00857">
    <property type="entry name" value="Resolvase"/>
    <property type="match status" value="1"/>
</dbReference>
<name>A0A084J010_BACMY</name>
<organism evidence="4 9">
    <name type="scientific">Bacillus mycoides</name>
    <dbReference type="NCBI Taxonomy" id="1405"/>
    <lineage>
        <taxon>Bacteria</taxon>
        <taxon>Bacillati</taxon>
        <taxon>Bacillota</taxon>
        <taxon>Bacilli</taxon>
        <taxon>Bacillales</taxon>
        <taxon>Bacillaceae</taxon>
        <taxon>Bacillus</taxon>
        <taxon>Bacillus cereus group</taxon>
    </lineage>
</organism>
<accession>J8IS05</accession>
<evidence type="ECO:0000313" key="4">
    <source>
        <dbReference type="EMBL" id="OSX93752.1"/>
    </source>
</evidence>
<proteinExistence type="inferred from homology"/>
<feature type="domain" description="Resolvase/invertase-type recombinase catalytic" evidence="2">
    <location>
        <begin position="2"/>
        <end position="147"/>
    </location>
</feature>
<reference evidence="5 11" key="3">
    <citation type="submission" date="2016-10" db="EMBL/GenBank/DDBJ databases">
        <title>Genome Sequence of Bacillus weihenstephanensis GM6LP.</title>
        <authorList>
            <person name="Poehlein A."/>
            <person name="Wemheuer F."/>
            <person name="Hollensteiner J."/>
            <person name="Wemheuer B."/>
        </authorList>
    </citation>
    <scope>NUCLEOTIDE SEQUENCE [LARGE SCALE GENOMIC DNA]</scope>
    <source>
        <strain evidence="5 11">GM6LP</strain>
    </source>
</reference>
<evidence type="ECO:0000259" key="2">
    <source>
        <dbReference type="PROSITE" id="PS51736"/>
    </source>
</evidence>
<protein>
    <submittedName>
        <fullName evidence="6">Recombinase family protein</fullName>
    </submittedName>
    <submittedName>
        <fullName evidence="7">Resolvase</fullName>
    </submittedName>
</protein>
<dbReference type="Pfam" id="PF00239">
    <property type="entry name" value="Resolvase"/>
    <property type="match status" value="1"/>
</dbReference>
<evidence type="ECO:0000256" key="1">
    <source>
        <dbReference type="ARBA" id="ARBA00009913"/>
    </source>
</evidence>
<dbReference type="RefSeq" id="WP_002128580.1">
    <property type="nucleotide sequence ID" value="NZ_CM125442.1"/>
</dbReference>
<dbReference type="InterPro" id="IPR050639">
    <property type="entry name" value="SSR_resolvase"/>
</dbReference>
<dbReference type="EMBL" id="MKZQ01000069">
    <property type="protein sequence ID" value="PJN65039.1"/>
    <property type="molecule type" value="Genomic_DNA"/>
</dbReference>
<dbReference type="Proteomes" id="UP000596196">
    <property type="component" value="Chromosome"/>
</dbReference>
<dbReference type="Proteomes" id="UP000006976">
    <property type="component" value="Unassembled WGS sequence"/>
</dbReference>
<evidence type="ECO:0000313" key="9">
    <source>
        <dbReference type="Proteomes" id="UP000194131"/>
    </source>
</evidence>
<dbReference type="EMBL" id="FMAK01000045">
    <property type="protein sequence ID" value="SCB69539.1"/>
    <property type="molecule type" value="Genomic_DNA"/>
</dbReference>
<reference evidence="3 8" key="1">
    <citation type="submission" date="2012-04" db="EMBL/GenBank/DDBJ databases">
        <title>The Genome Sequence of Bacillus cereus VD078.</title>
        <authorList>
            <consortium name="The Broad Institute Genome Sequencing Platform"/>
            <consortium name="The Broad Institute Genome Sequencing Center for Infectious Disease"/>
            <person name="Feldgarden M."/>
            <person name="Van der Auwera G.A."/>
            <person name="Mahillon J."/>
            <person name="Duprez V."/>
            <person name="Timmery S."/>
            <person name="Mattelet C."/>
            <person name="Dierick K."/>
            <person name="Sun M."/>
            <person name="Yu Z."/>
            <person name="Zhu L."/>
            <person name="Hu X."/>
            <person name="Shank E.B."/>
            <person name="Swiecicka I."/>
            <person name="Hansen B.M."/>
            <person name="Andrup L."/>
            <person name="Young S.K."/>
            <person name="Zeng Q."/>
            <person name="Gargeya S."/>
            <person name="Fitzgerald M."/>
            <person name="Haas B."/>
            <person name="Abouelleil A."/>
            <person name="Alvarado L."/>
            <person name="Arachchi H.M."/>
            <person name="Berlin A."/>
            <person name="Chapman S.B."/>
            <person name="Goldberg J."/>
            <person name="Griggs A."/>
            <person name="Gujja S."/>
            <person name="Hansen M."/>
            <person name="Howarth C."/>
            <person name="Imamovic A."/>
            <person name="Larimer J."/>
            <person name="McCowen C."/>
            <person name="Montmayeur A."/>
            <person name="Murphy C."/>
            <person name="Neiman D."/>
            <person name="Pearson M."/>
            <person name="Priest M."/>
            <person name="Roberts A."/>
            <person name="Saif S."/>
            <person name="Shea T."/>
            <person name="Sisk P."/>
            <person name="Sykes S."/>
            <person name="Wortman J."/>
            <person name="Nusbaum C."/>
            <person name="Birren B."/>
        </authorList>
    </citation>
    <scope>NUCLEOTIDE SEQUENCE [LARGE SCALE GENOMIC DNA]</scope>
    <source>
        <strain evidence="3 8">VD078</strain>
    </source>
</reference>
<dbReference type="EMBL" id="MRWU01000005">
    <property type="protein sequence ID" value="OSX93752.1"/>
    <property type="molecule type" value="Genomic_DNA"/>
</dbReference>
<dbReference type="AlphaFoldDB" id="A0A084J010"/>
<dbReference type="GO" id="GO:0000150">
    <property type="term" value="F:DNA strand exchange activity"/>
    <property type="evidence" value="ECO:0007669"/>
    <property type="project" value="InterPro"/>
</dbReference>
<dbReference type="InterPro" id="IPR006119">
    <property type="entry name" value="Resolv_N"/>
</dbReference>
<keyword evidence="12" id="KW-1185">Reference proteome</keyword>
<dbReference type="CDD" id="cd00338">
    <property type="entry name" value="Ser_Recombinase"/>
    <property type="match status" value="1"/>
</dbReference>
<accession>A0A084J010</accession>
<dbReference type="PROSITE" id="PS51736">
    <property type="entry name" value="RECOMBINASES_3"/>
    <property type="match status" value="1"/>
</dbReference>
<accession>A0A0B5SCS6</accession>
<evidence type="ECO:0000313" key="5">
    <source>
        <dbReference type="EMBL" id="PJN65039.1"/>
    </source>
</evidence>
<dbReference type="Gene3D" id="3.40.50.1390">
    <property type="entry name" value="Resolvase, N-terminal catalytic domain"/>
    <property type="match status" value="1"/>
</dbReference>
<reference evidence="6 12" key="5">
    <citation type="submission" date="2020-12" db="EMBL/GenBank/DDBJ databases">
        <title>FDA dAtabase for Regulatory Grade micrObial Sequences (FDA-ARGOS): Supporting development and validation of Infectious Disease Dx tests.</title>
        <authorList>
            <person name="Nelson B."/>
            <person name="Plummer A."/>
            <person name="Tallon L."/>
            <person name="Sadzewicz L."/>
            <person name="Zhao X."/>
            <person name="Boylan J."/>
            <person name="Ott S."/>
            <person name="Bowen H."/>
            <person name="Vavikolanu K."/>
            <person name="Mehta A."/>
            <person name="Aluvathingal J."/>
            <person name="Nadendla S."/>
            <person name="Myers T."/>
            <person name="Yan Y."/>
            <person name="Sichtig H."/>
        </authorList>
    </citation>
    <scope>NUCLEOTIDE SEQUENCE [LARGE SCALE GENOMIC DNA]</scope>
    <source>
        <strain evidence="6 12">FDAARGOS_924</strain>
    </source>
</reference>